<name>Q2SMZ3_HAHCH</name>
<evidence type="ECO:0000256" key="8">
    <source>
        <dbReference type="ARBA" id="ARBA00022967"/>
    </source>
</evidence>
<dbReference type="Pfam" id="PF00005">
    <property type="entry name" value="ABC_tran"/>
    <property type="match status" value="2"/>
</dbReference>
<dbReference type="CDD" id="cd03215">
    <property type="entry name" value="ABC_Carb_Monos_II"/>
    <property type="match status" value="1"/>
</dbReference>
<organism evidence="11 12">
    <name type="scientific">Hahella chejuensis (strain KCTC 2396)</name>
    <dbReference type="NCBI Taxonomy" id="349521"/>
    <lineage>
        <taxon>Bacteria</taxon>
        <taxon>Pseudomonadati</taxon>
        <taxon>Pseudomonadota</taxon>
        <taxon>Gammaproteobacteria</taxon>
        <taxon>Oceanospirillales</taxon>
        <taxon>Hahellaceae</taxon>
        <taxon>Hahella</taxon>
    </lineage>
</organism>
<evidence type="ECO:0000256" key="9">
    <source>
        <dbReference type="ARBA" id="ARBA00023136"/>
    </source>
</evidence>
<keyword evidence="7" id="KW-0067">ATP-binding</keyword>
<gene>
    <name evidence="11" type="ordered locus">HCH_01101</name>
</gene>
<dbReference type="Gene3D" id="3.40.50.300">
    <property type="entry name" value="P-loop containing nucleotide triphosphate hydrolases"/>
    <property type="match status" value="2"/>
</dbReference>
<evidence type="ECO:0000313" key="12">
    <source>
        <dbReference type="Proteomes" id="UP000000238"/>
    </source>
</evidence>
<accession>Q2SMZ3</accession>
<keyword evidence="6" id="KW-0547">Nucleotide-binding</keyword>
<dbReference type="PANTHER" id="PTHR43790:SF4">
    <property type="entry name" value="GUANOSINE IMPORT ATP-BINDING PROTEIN NUPO"/>
    <property type="match status" value="1"/>
</dbReference>
<evidence type="ECO:0000256" key="7">
    <source>
        <dbReference type="ARBA" id="ARBA00022840"/>
    </source>
</evidence>
<protein>
    <submittedName>
        <fullName evidence="11">ABC-type uncharacterized transport system, ATPase components</fullName>
    </submittedName>
</protein>
<evidence type="ECO:0000313" key="11">
    <source>
        <dbReference type="EMBL" id="ABC27981.1"/>
    </source>
</evidence>
<sequence>MTIDIDLPPPSKDYRLQLQGITKQYPGCLANDRAHLNIRPGEVHALLGENGAGKSTLMKIIYGVTRPDAGVIYWEGEPVEIADPAAARRLGIGMVFQHFSLFETLTVAENISLSLPKEQVRDRAALSRRISDVSSKYGMALNPDRLVHTLSIGERQRVEIVRCLLQDIKLLILDEPTSVLTPQEVDQLFATLRQLSQEGCSILFISHKLNEVRALCDNATILRAGRVSGHCVPAEETNHSIARLMVGDDTPVHAEHEKTEGGEDYLIVDNLSVKTDDPFGVNLESLSFTVKAGEILGVAGVAGNGQEELLAALSGETVVLDSPEAIRLLTQPVAAMTSGQRRKLGVGFVPEERLGRGAVPDMSLKENGLLTGYFQGLTKAGLISMPAVRKFAETVRTRFNVKAPNTETHAKCLSGGNLQKFIIGREILQNPKLLIAAHPTWGVDVGAALAIHKALIELRDRGAAILVVSEDLDELFAISDRLCALYVGKISPIKATRDTTIAEVGGWMGGDFLESSQPAPKQAVGA</sequence>
<feature type="domain" description="ABC transporter" evidence="10">
    <location>
        <begin position="266"/>
        <end position="512"/>
    </location>
</feature>
<reference evidence="11 12" key="1">
    <citation type="journal article" date="2005" name="Nucleic Acids Res.">
        <title>Genomic blueprint of Hahella chejuensis, a marine microbe producing an algicidal agent.</title>
        <authorList>
            <person name="Jeong H."/>
            <person name="Yim J.H."/>
            <person name="Lee C."/>
            <person name="Choi S.-H."/>
            <person name="Park Y.K."/>
            <person name="Yoon S.H."/>
            <person name="Hur C.-G."/>
            <person name="Kang H.-Y."/>
            <person name="Kim D."/>
            <person name="Lee H.H."/>
            <person name="Park K.H."/>
            <person name="Park S.-H."/>
            <person name="Park H.-S."/>
            <person name="Lee H.K."/>
            <person name="Oh T.K."/>
            <person name="Kim J.F."/>
        </authorList>
    </citation>
    <scope>NUCLEOTIDE SEQUENCE [LARGE SCALE GENOMIC DNA]</scope>
    <source>
        <strain evidence="11 12">KCTC 2396</strain>
    </source>
</reference>
<keyword evidence="9" id="KW-0472">Membrane</keyword>
<dbReference type="GO" id="GO:0005524">
    <property type="term" value="F:ATP binding"/>
    <property type="evidence" value="ECO:0007669"/>
    <property type="project" value="UniProtKB-KW"/>
</dbReference>
<proteinExistence type="predicted"/>
<dbReference type="SMART" id="SM00382">
    <property type="entry name" value="AAA"/>
    <property type="match status" value="1"/>
</dbReference>
<evidence type="ECO:0000256" key="3">
    <source>
        <dbReference type="ARBA" id="ARBA00022475"/>
    </source>
</evidence>
<dbReference type="CDD" id="cd03216">
    <property type="entry name" value="ABC_Carb_Monos_I"/>
    <property type="match status" value="1"/>
</dbReference>
<dbReference type="InterPro" id="IPR003439">
    <property type="entry name" value="ABC_transporter-like_ATP-bd"/>
</dbReference>
<dbReference type="eggNOG" id="COG3845">
    <property type="taxonomic scope" value="Bacteria"/>
</dbReference>
<dbReference type="GO" id="GO:0005886">
    <property type="term" value="C:plasma membrane"/>
    <property type="evidence" value="ECO:0007669"/>
    <property type="project" value="UniProtKB-SubCell"/>
</dbReference>
<evidence type="ECO:0000256" key="2">
    <source>
        <dbReference type="ARBA" id="ARBA00022448"/>
    </source>
</evidence>
<dbReference type="InterPro" id="IPR027417">
    <property type="entry name" value="P-loop_NTPase"/>
</dbReference>
<dbReference type="FunFam" id="3.40.50.300:FF:000127">
    <property type="entry name" value="Ribose import ATP-binding protein RbsA"/>
    <property type="match status" value="1"/>
</dbReference>
<dbReference type="RefSeq" id="WP_011395056.1">
    <property type="nucleotide sequence ID" value="NC_007645.1"/>
</dbReference>
<dbReference type="HOGENOM" id="CLU_000604_92_0_6"/>
<dbReference type="EMBL" id="CP000155">
    <property type="protein sequence ID" value="ABC27981.1"/>
    <property type="molecule type" value="Genomic_DNA"/>
</dbReference>
<evidence type="ECO:0000256" key="4">
    <source>
        <dbReference type="ARBA" id="ARBA00022597"/>
    </source>
</evidence>
<feature type="domain" description="ABC transporter" evidence="10">
    <location>
        <begin position="16"/>
        <end position="249"/>
    </location>
</feature>
<dbReference type="PANTHER" id="PTHR43790">
    <property type="entry name" value="CARBOHYDRATE TRANSPORT ATP-BINDING PROTEIN MG119-RELATED"/>
    <property type="match status" value="1"/>
</dbReference>
<evidence type="ECO:0000256" key="6">
    <source>
        <dbReference type="ARBA" id="ARBA00022741"/>
    </source>
</evidence>
<dbReference type="InterPro" id="IPR050107">
    <property type="entry name" value="ABC_carbohydrate_import_ATPase"/>
</dbReference>
<dbReference type="PROSITE" id="PS00211">
    <property type="entry name" value="ABC_TRANSPORTER_1"/>
    <property type="match status" value="1"/>
</dbReference>
<evidence type="ECO:0000256" key="1">
    <source>
        <dbReference type="ARBA" id="ARBA00004202"/>
    </source>
</evidence>
<dbReference type="AlphaFoldDB" id="Q2SMZ3"/>
<dbReference type="InterPro" id="IPR003593">
    <property type="entry name" value="AAA+_ATPase"/>
</dbReference>
<dbReference type="SUPFAM" id="SSF52540">
    <property type="entry name" value="P-loop containing nucleoside triphosphate hydrolases"/>
    <property type="match status" value="2"/>
</dbReference>
<dbReference type="KEGG" id="hch:HCH_01101"/>
<dbReference type="STRING" id="349521.HCH_01101"/>
<keyword evidence="8" id="KW-1278">Translocase</keyword>
<keyword evidence="2" id="KW-0813">Transport</keyword>
<evidence type="ECO:0000256" key="5">
    <source>
        <dbReference type="ARBA" id="ARBA00022737"/>
    </source>
</evidence>
<dbReference type="GO" id="GO:0016887">
    <property type="term" value="F:ATP hydrolysis activity"/>
    <property type="evidence" value="ECO:0007669"/>
    <property type="project" value="InterPro"/>
</dbReference>
<keyword evidence="4" id="KW-0762">Sugar transport</keyword>
<comment type="subcellular location">
    <subcellularLocation>
        <location evidence="1">Cell membrane</location>
        <topology evidence="1">Peripheral membrane protein</topology>
    </subcellularLocation>
</comment>
<keyword evidence="3" id="KW-1003">Cell membrane</keyword>
<dbReference type="Proteomes" id="UP000000238">
    <property type="component" value="Chromosome"/>
</dbReference>
<dbReference type="InterPro" id="IPR017871">
    <property type="entry name" value="ABC_transporter-like_CS"/>
</dbReference>
<keyword evidence="12" id="KW-1185">Reference proteome</keyword>
<keyword evidence="5" id="KW-0677">Repeat</keyword>
<dbReference type="PROSITE" id="PS50893">
    <property type="entry name" value="ABC_TRANSPORTER_2"/>
    <property type="match status" value="2"/>
</dbReference>
<dbReference type="OrthoDB" id="9776369at2"/>
<evidence type="ECO:0000259" key="10">
    <source>
        <dbReference type="PROSITE" id="PS50893"/>
    </source>
</evidence>